<feature type="domain" description="PAS" evidence="9">
    <location>
        <begin position="443"/>
        <end position="489"/>
    </location>
</feature>
<feature type="domain" description="PAC" evidence="10">
    <location>
        <begin position="1249"/>
        <end position="1301"/>
    </location>
</feature>
<dbReference type="InterPro" id="IPR013767">
    <property type="entry name" value="PAS_fold"/>
</dbReference>
<sequence length="1571" mass="175904">MVIVSTLPFAVAMLLLAGSALGNDMGMHDLPDWHLQQMLFWGLLSVLLISAVFLLWIWKLRREIRAREQAERDHAQSEERLAAIMKNASEGIIVVQDGFIRFANPAMERLLGYSIEELKARPVMDLVFPDDCKMVSERSRQRLAGESVPASYSFRLLHREGAAIDVGISVSLMDWQGEKATLSFLQDITARKKSEENLRLTQHALDTSILGIYWVRPDSSFYYVNNEACRVLGYSREELLNMKVPDIDPTVSDEKWPDFYQKLKTSRQMIFESSHRTRSGSLIPVEINAHTMRLGSRELIFTFVQDVTHRQQNQEALRESERRFRSLFEDAPIGAVVMDLEGRQVSVNAAFAEMLGYSEQELVGKRHLDLTHPADRDDCQAHGRATFEGECDRYQMDKRFLRRDSSTMWGRFSVQLVRDDAGAPLYFLGMVEDVTERKLVDSRLKVLYRAIEHSPISVIITNNEGRIEYVNPQFTHVTGYSQDEALGETPRILKSGKIPPEVYADLWKTITSGSVWRGELVNQTKDGQELWEDVAIAPVKNEEGQITHYVGIKEDITERRVADERLRSSENSLKMAQRIAGIGDWQWDIETNSIRWSDTLYDIFGVDSKDFSPRYETFMEYVHPEDKERVMQAVAGALEGKAPYSIDLRIVRANGDVRHVHEQAQIITDEREQPVRMVGTLQDITSRKLAEQDLADSEKRFRRAVQDAPFPVIIHAEGGEVLLVSHSWEEISGYKHSDIPTVGDWFQLAYGDRGSAERERIMDIYGISSKVRLGEFEIRTATGKERVWDFSSAPLGVIPDGRRAVMSMAVDVTDRKRAERELKKRIALEELLSRVTAGFINITNETIGLAIQRALSTIGEFTHASRCGVYEIQGDLLVNNHCWDVEGGGSESRCMLPVQISDMAWLWEQVESGLKVIVDDCSQLSEEAAGTLASFALIDVRALLAVPLLWEGRAIGFLGVVNERPRTWSDEDVTLLETLAHILAQSMEGQRASIVVRRNMALKDALARLYEPMISAEASIQNVTEVLLDEALALTGAKYGYVGTVEAETGDMLNHTLTNMMAANECAVDREGETSRFPRGEGGYSSLWGHYLNILEPGYTNAAASHPSARGVPKGHVPVQEFLTVPVVFGNELVGQIALANKDEGFTDDDLAVAGELGRYFALAVQRLRVRTNLAESEERFRSLVETMNEGLATLDEHRMVTYVNHQFCKMLGFTRQEVVGTCLSDYMDESNRQIFEKEYARRAEGWAEPYSLVFKRKDGTQVFTLIAPTPLFDEKGDFKGSSGVMTDITKLKVLENQLVQAQKLESIGQLAAGIAHEINTPSQYVENNTRYLQKSFEGIGSLLKLYGKYRDDMGKGADVSNLLAQILESEEKLGLDDLLKEVPEAFEDALEGLGRITTIVRSVKQFAHPGVAEKEYVDVNSVIRNTVVVSTNEWKYNSELVTDLAEDLPTVPMVQGEMSQVLLNLIVNAAHAIADRVEASEMTRGTITVTTRLGDGCVEILVTDNGMGIPKAVQPNIFNPFFTTKAPGKGTGQGLAIAHTAVVEKHGGSISFETEEGKGTTFTITLPLST</sequence>
<evidence type="ECO:0000256" key="6">
    <source>
        <dbReference type="SAM" id="Coils"/>
    </source>
</evidence>
<dbReference type="Pfam" id="PF13426">
    <property type="entry name" value="PAS_9"/>
    <property type="match status" value="3"/>
</dbReference>
<evidence type="ECO:0000256" key="3">
    <source>
        <dbReference type="ARBA" id="ARBA00022553"/>
    </source>
</evidence>
<feature type="domain" description="PAS" evidence="9">
    <location>
        <begin position="197"/>
        <end position="274"/>
    </location>
</feature>
<dbReference type="GO" id="GO:0006355">
    <property type="term" value="P:regulation of DNA-templated transcription"/>
    <property type="evidence" value="ECO:0007669"/>
    <property type="project" value="InterPro"/>
</dbReference>
<dbReference type="KEGG" id="dfl:DFE_1948"/>
<feature type="domain" description="PAS" evidence="9">
    <location>
        <begin position="1177"/>
        <end position="1247"/>
    </location>
</feature>
<dbReference type="SMART" id="SM00387">
    <property type="entry name" value="HATPase_c"/>
    <property type="match status" value="1"/>
</dbReference>
<proteinExistence type="predicted"/>
<feature type="domain" description="PAS" evidence="9">
    <location>
        <begin position="320"/>
        <end position="390"/>
    </location>
</feature>
<feature type="domain" description="Histidine kinase" evidence="8">
    <location>
        <begin position="1314"/>
        <end position="1571"/>
    </location>
</feature>
<organism evidence="11 12">
    <name type="scientific">Desulfovibrio ferrophilus</name>
    <dbReference type="NCBI Taxonomy" id="241368"/>
    <lineage>
        <taxon>Bacteria</taxon>
        <taxon>Pseudomonadati</taxon>
        <taxon>Thermodesulfobacteriota</taxon>
        <taxon>Desulfovibrionia</taxon>
        <taxon>Desulfovibrionales</taxon>
        <taxon>Desulfovibrionaceae</taxon>
        <taxon>Desulfovibrio</taxon>
    </lineage>
</organism>
<dbReference type="Gene3D" id="3.30.450.20">
    <property type="entry name" value="PAS domain"/>
    <property type="match status" value="7"/>
</dbReference>
<name>A0A2Z6AZL7_9BACT</name>
<keyword evidence="7" id="KW-0812">Transmembrane</keyword>
<dbReference type="InterPro" id="IPR003594">
    <property type="entry name" value="HATPase_dom"/>
</dbReference>
<dbReference type="Gene3D" id="3.30.450.40">
    <property type="match status" value="2"/>
</dbReference>
<keyword evidence="6" id="KW-0175">Coiled coil</keyword>
<dbReference type="InterPro" id="IPR004358">
    <property type="entry name" value="Sig_transdc_His_kin-like_C"/>
</dbReference>
<dbReference type="Pfam" id="PF00989">
    <property type="entry name" value="PAS"/>
    <property type="match status" value="2"/>
</dbReference>
<evidence type="ECO:0000313" key="12">
    <source>
        <dbReference type="Proteomes" id="UP000269883"/>
    </source>
</evidence>
<dbReference type="SMART" id="SM00065">
    <property type="entry name" value="GAF"/>
    <property type="match status" value="2"/>
</dbReference>
<comment type="catalytic activity">
    <reaction evidence="1">
        <text>ATP + protein L-histidine = ADP + protein N-phospho-L-histidine.</text>
        <dbReference type="EC" id="2.7.13.3"/>
    </reaction>
</comment>
<feature type="domain" description="PAC" evidence="10">
    <location>
        <begin position="644"/>
        <end position="696"/>
    </location>
</feature>
<keyword evidence="5 11" id="KW-0418">Kinase</keyword>
<dbReference type="InterPro" id="IPR029016">
    <property type="entry name" value="GAF-like_dom_sf"/>
</dbReference>
<dbReference type="Pfam" id="PF13185">
    <property type="entry name" value="GAF_2"/>
    <property type="match status" value="1"/>
</dbReference>
<keyword evidence="7" id="KW-1133">Transmembrane helix</keyword>
<dbReference type="CDD" id="cd00130">
    <property type="entry name" value="PAS"/>
    <property type="match status" value="7"/>
</dbReference>
<evidence type="ECO:0000256" key="2">
    <source>
        <dbReference type="ARBA" id="ARBA00012438"/>
    </source>
</evidence>
<evidence type="ECO:0000259" key="9">
    <source>
        <dbReference type="PROSITE" id="PS50112"/>
    </source>
</evidence>
<dbReference type="EC" id="2.7.13.3" evidence="2"/>
<dbReference type="Gene3D" id="3.30.565.10">
    <property type="entry name" value="Histidine kinase-like ATPase, C-terminal domain"/>
    <property type="match status" value="1"/>
</dbReference>
<protein>
    <recommendedName>
        <fullName evidence="2">histidine kinase</fullName>
        <ecNumber evidence="2">2.7.13.3</ecNumber>
    </recommendedName>
</protein>
<dbReference type="SMART" id="SM00091">
    <property type="entry name" value="PAS"/>
    <property type="match status" value="7"/>
</dbReference>
<dbReference type="PROSITE" id="PS50113">
    <property type="entry name" value="PAC"/>
    <property type="match status" value="6"/>
</dbReference>
<dbReference type="PANTHER" id="PTHR43304">
    <property type="entry name" value="PHYTOCHROME-LIKE PROTEIN CPH1"/>
    <property type="match status" value="1"/>
</dbReference>
<dbReference type="Pfam" id="PF08447">
    <property type="entry name" value="PAS_3"/>
    <property type="match status" value="1"/>
</dbReference>
<feature type="domain" description="PAS" evidence="9">
    <location>
        <begin position="697"/>
        <end position="739"/>
    </location>
</feature>
<dbReference type="InterPro" id="IPR000700">
    <property type="entry name" value="PAS-assoc_C"/>
</dbReference>
<dbReference type="InterPro" id="IPR003018">
    <property type="entry name" value="GAF"/>
</dbReference>
<dbReference type="SUPFAM" id="SSF55785">
    <property type="entry name" value="PYP-like sensor domain (PAS domain)"/>
    <property type="match status" value="7"/>
</dbReference>
<feature type="coiled-coil region" evidence="6">
    <location>
        <begin position="60"/>
        <end position="87"/>
    </location>
</feature>
<dbReference type="PANTHER" id="PTHR43304:SF1">
    <property type="entry name" value="PAC DOMAIN-CONTAINING PROTEIN"/>
    <property type="match status" value="1"/>
</dbReference>
<dbReference type="InterPro" id="IPR000014">
    <property type="entry name" value="PAS"/>
</dbReference>
<keyword evidence="3" id="KW-0597">Phosphoprotein</keyword>
<dbReference type="SMART" id="SM00086">
    <property type="entry name" value="PAC"/>
    <property type="match status" value="7"/>
</dbReference>
<evidence type="ECO:0000313" key="11">
    <source>
        <dbReference type="EMBL" id="BBD08674.1"/>
    </source>
</evidence>
<evidence type="ECO:0000256" key="5">
    <source>
        <dbReference type="ARBA" id="ARBA00022777"/>
    </source>
</evidence>
<keyword evidence="7" id="KW-0472">Membrane</keyword>
<dbReference type="InterPro" id="IPR036890">
    <property type="entry name" value="HATPase_C_sf"/>
</dbReference>
<keyword evidence="4" id="KW-0808">Transferase</keyword>
<feature type="domain" description="PAS" evidence="9">
    <location>
        <begin position="588"/>
        <end position="641"/>
    </location>
</feature>
<reference evidence="11 12" key="1">
    <citation type="journal article" date="2018" name="Sci. Adv.">
        <title>Multi-heme cytochromes provide a pathway for survival in energy-limited environments.</title>
        <authorList>
            <person name="Deng X."/>
            <person name="Dohmae N."/>
            <person name="Nealson K.H."/>
            <person name="Hashimoto K."/>
            <person name="Okamoto A."/>
        </authorList>
    </citation>
    <scope>NUCLEOTIDE SEQUENCE [LARGE SCALE GENOMIC DNA]</scope>
    <source>
        <strain evidence="11 12">IS5</strain>
    </source>
</reference>
<dbReference type="Pfam" id="PF01590">
    <property type="entry name" value="GAF"/>
    <property type="match status" value="1"/>
</dbReference>
<dbReference type="InterPro" id="IPR013655">
    <property type="entry name" value="PAS_fold_3"/>
</dbReference>
<dbReference type="SUPFAM" id="SSF55781">
    <property type="entry name" value="GAF domain-like"/>
    <property type="match status" value="2"/>
</dbReference>
<accession>A0A2Z6AZL7</accession>
<feature type="domain" description="PAC" evidence="10">
    <location>
        <begin position="394"/>
        <end position="446"/>
    </location>
</feature>
<feature type="domain" description="PAC" evidence="10">
    <location>
        <begin position="772"/>
        <end position="824"/>
    </location>
</feature>
<dbReference type="Pfam" id="PF13188">
    <property type="entry name" value="PAS_8"/>
    <property type="match status" value="1"/>
</dbReference>
<dbReference type="PROSITE" id="PS50109">
    <property type="entry name" value="HIS_KIN"/>
    <property type="match status" value="1"/>
</dbReference>
<keyword evidence="12" id="KW-1185">Reference proteome</keyword>
<dbReference type="EMBL" id="AP017378">
    <property type="protein sequence ID" value="BBD08674.1"/>
    <property type="molecule type" value="Genomic_DNA"/>
</dbReference>
<evidence type="ECO:0000259" key="10">
    <source>
        <dbReference type="PROSITE" id="PS50113"/>
    </source>
</evidence>
<evidence type="ECO:0000256" key="7">
    <source>
        <dbReference type="SAM" id="Phobius"/>
    </source>
</evidence>
<dbReference type="InterPro" id="IPR001610">
    <property type="entry name" value="PAC"/>
</dbReference>
<evidence type="ECO:0000259" key="8">
    <source>
        <dbReference type="PROSITE" id="PS50109"/>
    </source>
</evidence>
<feature type="domain" description="PAC" evidence="10">
    <location>
        <begin position="514"/>
        <end position="568"/>
    </location>
</feature>
<dbReference type="PROSITE" id="PS50112">
    <property type="entry name" value="PAS"/>
    <property type="match status" value="7"/>
</dbReference>
<dbReference type="Gene3D" id="2.10.70.100">
    <property type="match status" value="1"/>
</dbReference>
<evidence type="ECO:0000256" key="4">
    <source>
        <dbReference type="ARBA" id="ARBA00022679"/>
    </source>
</evidence>
<feature type="domain" description="PAC" evidence="10">
    <location>
        <begin position="150"/>
        <end position="200"/>
    </location>
</feature>
<dbReference type="GO" id="GO:0004673">
    <property type="term" value="F:protein histidine kinase activity"/>
    <property type="evidence" value="ECO:0007669"/>
    <property type="project" value="UniProtKB-EC"/>
</dbReference>
<dbReference type="NCBIfam" id="TIGR00229">
    <property type="entry name" value="sensory_box"/>
    <property type="match status" value="7"/>
</dbReference>
<feature type="domain" description="PAS" evidence="9">
    <location>
        <begin position="77"/>
        <end position="146"/>
    </location>
</feature>
<dbReference type="Gene3D" id="1.10.287.130">
    <property type="match status" value="1"/>
</dbReference>
<dbReference type="InterPro" id="IPR005467">
    <property type="entry name" value="His_kinase_dom"/>
</dbReference>
<evidence type="ECO:0000256" key="1">
    <source>
        <dbReference type="ARBA" id="ARBA00000085"/>
    </source>
</evidence>
<gene>
    <name evidence="11" type="ORF">DFE_1948</name>
</gene>
<dbReference type="Pfam" id="PF02518">
    <property type="entry name" value="HATPase_c"/>
    <property type="match status" value="1"/>
</dbReference>
<feature type="transmembrane region" description="Helical" evidence="7">
    <location>
        <begin position="38"/>
        <end position="58"/>
    </location>
</feature>
<dbReference type="SUPFAM" id="SSF55874">
    <property type="entry name" value="ATPase domain of HSP90 chaperone/DNA topoisomerase II/histidine kinase"/>
    <property type="match status" value="1"/>
</dbReference>
<dbReference type="Proteomes" id="UP000269883">
    <property type="component" value="Chromosome"/>
</dbReference>
<dbReference type="InterPro" id="IPR035965">
    <property type="entry name" value="PAS-like_dom_sf"/>
</dbReference>
<dbReference type="InterPro" id="IPR052162">
    <property type="entry name" value="Sensor_kinase/Photoreceptor"/>
</dbReference>
<dbReference type="PRINTS" id="PR00344">
    <property type="entry name" value="BCTRLSENSOR"/>
</dbReference>